<dbReference type="RefSeq" id="WP_311076367.1">
    <property type="nucleotide sequence ID" value="NZ_CP134494.1"/>
</dbReference>
<reference evidence="1 2" key="1">
    <citation type="submission" date="2023-09" db="EMBL/GenBank/DDBJ databases">
        <title>Microbial mechanism of fulvic acid promoting antimony reduction mineralization in rice fields.</title>
        <authorList>
            <person name="Chen G."/>
            <person name="Lan J."/>
        </authorList>
    </citation>
    <scope>NUCLEOTIDE SEQUENCE [LARGE SCALE GENOMIC DNA]</scope>
    <source>
        <strain evidence="1 2">PS1</strain>
    </source>
</reference>
<protein>
    <submittedName>
        <fullName evidence="1">Uncharacterized protein</fullName>
    </submittedName>
</protein>
<proteinExistence type="predicted"/>
<sequence>MALADAVGNDGKVIGKPITPDHIWTIPSINSDAPISFIAFLK</sequence>
<name>A0ABY9VMM2_9BACI</name>
<accession>A0ABY9VMM2</accession>
<gene>
    <name evidence="1" type="ORF">RH061_10800</name>
</gene>
<evidence type="ECO:0000313" key="1">
    <source>
        <dbReference type="EMBL" id="WNF25194.1"/>
    </source>
</evidence>
<organism evidence="1 2">
    <name type="scientific">Mesobacillus jeotgali</name>
    <dbReference type="NCBI Taxonomy" id="129985"/>
    <lineage>
        <taxon>Bacteria</taxon>
        <taxon>Bacillati</taxon>
        <taxon>Bacillota</taxon>
        <taxon>Bacilli</taxon>
        <taxon>Bacillales</taxon>
        <taxon>Bacillaceae</taxon>
        <taxon>Mesobacillus</taxon>
    </lineage>
</organism>
<dbReference type="Proteomes" id="UP001303324">
    <property type="component" value="Chromosome"/>
</dbReference>
<evidence type="ECO:0000313" key="2">
    <source>
        <dbReference type="Proteomes" id="UP001303324"/>
    </source>
</evidence>
<keyword evidence="2" id="KW-1185">Reference proteome</keyword>
<dbReference type="EMBL" id="CP134494">
    <property type="protein sequence ID" value="WNF25194.1"/>
    <property type="molecule type" value="Genomic_DNA"/>
</dbReference>